<dbReference type="Proteomes" id="UP000195570">
    <property type="component" value="Unassembled WGS sequence"/>
</dbReference>
<protein>
    <submittedName>
        <fullName evidence="1">Uncharacterized protein</fullName>
    </submittedName>
</protein>
<gene>
    <name evidence="1" type="ORF">TEOVI_000730600</name>
</gene>
<comment type="caution">
    <text evidence="1">The sequence shown here is derived from an EMBL/GenBank/DDBJ whole genome shotgun (WGS) entry which is preliminary data.</text>
</comment>
<dbReference type="EMBL" id="CZPT02002006">
    <property type="protein sequence ID" value="SCU73157.1"/>
    <property type="molecule type" value="Genomic_DNA"/>
</dbReference>
<accession>A0A1G4ILA1</accession>
<dbReference type="AlphaFoldDB" id="A0A1G4ILA1"/>
<proteinExistence type="predicted"/>
<dbReference type="VEuPathDB" id="TriTrypDB:TEOVI_000730600"/>
<evidence type="ECO:0000313" key="2">
    <source>
        <dbReference type="Proteomes" id="UP000195570"/>
    </source>
</evidence>
<reference evidence="1" key="1">
    <citation type="submission" date="2016-09" db="EMBL/GenBank/DDBJ databases">
        <authorList>
            <person name="Hebert L."/>
            <person name="Moumen B."/>
        </authorList>
    </citation>
    <scope>NUCLEOTIDE SEQUENCE [LARGE SCALE GENOMIC DNA]</scope>
    <source>
        <strain evidence="1">OVI</strain>
    </source>
</reference>
<name>A0A1G4ILA1_TRYEQ</name>
<dbReference type="RefSeq" id="XP_067083557.1">
    <property type="nucleotide sequence ID" value="XM_067227456.1"/>
</dbReference>
<evidence type="ECO:0000313" key="1">
    <source>
        <dbReference type="EMBL" id="SCU73157.1"/>
    </source>
</evidence>
<dbReference type="GeneID" id="92381240"/>
<sequence>MHHIPISSNTFSPSRLVCSSAGVQRALAVNIVELMGNQESIKAQWERAAKRNSCRRDARDSIVVVFGKEPMETLATTGSKTDACGVVMQFLASSTTFMSSLRGTGLGARPCLRNGVRVEPKIEGQGDTREKDTVRADGIVAAWLLLDVVVLGAEFKHAMPVLYVQLAWDDLPKVDCVSAYRSALQVTRVALLFMPEPFQTRIHVDFTGVLSPEHNVPGLESVRMVWSGLVGSLLLTAAVAPKEAVVPPFHPAGDYDRRVQSTGENVVDQLKPGHNHCGVGETFCKEECVRQQGWACSDGDRNAVVSDWLSMLLKVNEETTAAFGRAVQRKNGTRSVPTVSLHPASLGAAATSDTHDNLGRGVGVNGFGGDCDDKPVVKREACFLPSNTAKEEIHEVQPLQLKTESDEEVIAEWVPNGTINRSSVGDPFPQVPVITDGAACLFLETPSNSHLFPISDDIALRQLCVSWTALSTERRDRQRLIVVVADGDHRFSEVLRSWVRTAWNENAFILPIFAVGDTSFCRRVDKELASISACVNSLTDTSRDIHHFVRILAFAVQYFRIDVKSSGCLSRTAAFSDAANHVGVHAAGDYNCVKEWVDKFNETVDSLTPSDRANFDVERERDRLFEELCGTSMLARDLRSQACRPEMLMKHVGTMRVGIARPTICDDVSLSSTYPPRFNPDARPKLFGSLSPAQRLRIYEFMSAFFTKNVFNASVDAVRSAAEGYFSDCHFKILGYGRFALACSVRRHLYVMVHMNLQPLLNEDVKIGAGDPHWSSVFQHLSCTCKPRAHERILKTETGQKRCRHLAQSVYWLLQDIADDPHYALRMPVGAVRGADCHSRGVAHCHFTFNSSLCSKNMREDIPKPLGPPRKRHHFERNGDISITQLSALTEESDQFDVTVLELATSSRLASWLGVGS</sequence>
<keyword evidence="2" id="KW-1185">Reference proteome</keyword>
<organism evidence="1 2">
    <name type="scientific">Trypanosoma equiperdum</name>
    <dbReference type="NCBI Taxonomy" id="5694"/>
    <lineage>
        <taxon>Eukaryota</taxon>
        <taxon>Discoba</taxon>
        <taxon>Euglenozoa</taxon>
        <taxon>Kinetoplastea</taxon>
        <taxon>Metakinetoplastina</taxon>
        <taxon>Trypanosomatida</taxon>
        <taxon>Trypanosomatidae</taxon>
        <taxon>Trypanosoma</taxon>
    </lineage>
</organism>